<gene>
    <name evidence="2" type="ORF">AVEN_41052_1</name>
</gene>
<dbReference type="EMBL" id="BGPR01000200">
    <property type="protein sequence ID" value="GBM04243.1"/>
    <property type="molecule type" value="Genomic_DNA"/>
</dbReference>
<evidence type="ECO:0008006" key="4">
    <source>
        <dbReference type="Google" id="ProtNLM"/>
    </source>
</evidence>
<name>A0A4Y2CIR5_ARAVE</name>
<dbReference type="Proteomes" id="UP000499080">
    <property type="component" value="Unassembled WGS sequence"/>
</dbReference>
<comment type="caution">
    <text evidence="2">The sequence shown here is derived from an EMBL/GenBank/DDBJ whole genome shotgun (WGS) entry which is preliminary data.</text>
</comment>
<accession>A0A4Y2CIR5</accession>
<sequence>MRPARCFPCRTEVFICFSQCRLHTKKKWSVYVNFLLKLKLIKIQTLTVKTMDLQMFLQRIFNESFSEHDTESEDEGDSGNEEVNNSEWFASKDSVQWRKTKFGQNIRNRCHNIVSRLPRTKGPAKDVTSSLKSWELFIADNMIQLN</sequence>
<feature type="compositionally biased region" description="Acidic residues" evidence="1">
    <location>
        <begin position="70"/>
        <end position="80"/>
    </location>
</feature>
<evidence type="ECO:0000313" key="2">
    <source>
        <dbReference type="EMBL" id="GBM04243.1"/>
    </source>
</evidence>
<protein>
    <recommendedName>
        <fullName evidence="4">PiggyBac transposable element-derived protein domain-containing protein</fullName>
    </recommendedName>
</protein>
<evidence type="ECO:0000313" key="3">
    <source>
        <dbReference type="Proteomes" id="UP000499080"/>
    </source>
</evidence>
<organism evidence="2 3">
    <name type="scientific">Araneus ventricosus</name>
    <name type="common">Orbweaver spider</name>
    <name type="synonym">Epeira ventricosa</name>
    <dbReference type="NCBI Taxonomy" id="182803"/>
    <lineage>
        <taxon>Eukaryota</taxon>
        <taxon>Metazoa</taxon>
        <taxon>Ecdysozoa</taxon>
        <taxon>Arthropoda</taxon>
        <taxon>Chelicerata</taxon>
        <taxon>Arachnida</taxon>
        <taxon>Araneae</taxon>
        <taxon>Araneomorphae</taxon>
        <taxon>Entelegynae</taxon>
        <taxon>Araneoidea</taxon>
        <taxon>Araneidae</taxon>
        <taxon>Araneus</taxon>
    </lineage>
</organism>
<feature type="region of interest" description="Disordered" evidence="1">
    <location>
        <begin position="67"/>
        <end position="87"/>
    </location>
</feature>
<dbReference type="AlphaFoldDB" id="A0A4Y2CIR5"/>
<keyword evidence="3" id="KW-1185">Reference proteome</keyword>
<reference evidence="2 3" key="1">
    <citation type="journal article" date="2019" name="Sci. Rep.">
        <title>Orb-weaving spider Araneus ventricosus genome elucidates the spidroin gene catalogue.</title>
        <authorList>
            <person name="Kono N."/>
            <person name="Nakamura H."/>
            <person name="Ohtoshi R."/>
            <person name="Moran D.A.P."/>
            <person name="Shinohara A."/>
            <person name="Yoshida Y."/>
            <person name="Fujiwara M."/>
            <person name="Mori M."/>
            <person name="Tomita M."/>
            <person name="Arakawa K."/>
        </authorList>
    </citation>
    <scope>NUCLEOTIDE SEQUENCE [LARGE SCALE GENOMIC DNA]</scope>
</reference>
<evidence type="ECO:0000256" key="1">
    <source>
        <dbReference type="SAM" id="MobiDB-lite"/>
    </source>
</evidence>
<proteinExistence type="predicted"/>